<feature type="transmembrane region" description="Helical" evidence="1">
    <location>
        <begin position="76"/>
        <end position="96"/>
    </location>
</feature>
<evidence type="ECO:0000313" key="3">
    <source>
        <dbReference type="Proteomes" id="UP000045706"/>
    </source>
</evidence>
<keyword evidence="1" id="KW-0812">Transmembrane</keyword>
<reference evidence="3" key="1">
    <citation type="submission" date="2015-05" db="EMBL/GenBank/DDBJ databases">
        <authorList>
            <person name="Fogelqvist Johan"/>
        </authorList>
    </citation>
    <scope>NUCLEOTIDE SEQUENCE [LARGE SCALE GENOMIC DNA]</scope>
</reference>
<sequence>MTVSSASGNIRNRRVPHIVFADGHEVVLGHARAADALDKGHGRVAHDLARHVADGRVLLDEDAVAEDGLGKWPVTILYGMYAGYVAGKVTGGFLLFGKRMVSRVERDDKEE</sequence>
<organism evidence="2 3">
    <name type="scientific">Verticillium longisporum</name>
    <name type="common">Verticillium dahliae var. longisporum</name>
    <dbReference type="NCBI Taxonomy" id="100787"/>
    <lineage>
        <taxon>Eukaryota</taxon>
        <taxon>Fungi</taxon>
        <taxon>Dikarya</taxon>
        <taxon>Ascomycota</taxon>
        <taxon>Pezizomycotina</taxon>
        <taxon>Sordariomycetes</taxon>
        <taxon>Hypocreomycetidae</taxon>
        <taxon>Glomerellales</taxon>
        <taxon>Plectosphaerellaceae</taxon>
        <taxon>Verticillium</taxon>
    </lineage>
</organism>
<gene>
    <name evidence="2" type="ORF">BN1723_015673</name>
</gene>
<evidence type="ECO:0000256" key="1">
    <source>
        <dbReference type="SAM" id="Phobius"/>
    </source>
</evidence>
<name>A0A0G4N1F5_VERLO</name>
<proteinExistence type="predicted"/>
<keyword evidence="1" id="KW-0472">Membrane</keyword>
<dbReference type="Proteomes" id="UP000045706">
    <property type="component" value="Unassembled WGS sequence"/>
</dbReference>
<accession>A0A0G4N1F5</accession>
<evidence type="ECO:0000313" key="2">
    <source>
        <dbReference type="EMBL" id="CRK40180.1"/>
    </source>
</evidence>
<keyword evidence="1" id="KW-1133">Transmembrane helix</keyword>
<dbReference type="AlphaFoldDB" id="A0A0G4N1F5"/>
<protein>
    <submittedName>
        <fullName evidence="2">Uncharacterized protein</fullName>
    </submittedName>
</protein>
<dbReference type="EMBL" id="CVQI01031964">
    <property type="protein sequence ID" value="CRK40180.1"/>
    <property type="molecule type" value="Genomic_DNA"/>
</dbReference>